<feature type="region of interest" description="Disordered" evidence="3">
    <location>
        <begin position="66"/>
        <end position="97"/>
    </location>
</feature>
<dbReference type="InterPro" id="IPR036869">
    <property type="entry name" value="J_dom_sf"/>
</dbReference>
<name>A0A8J6TYG3_9FIRM</name>
<feature type="compositionally biased region" description="Low complexity" evidence="3">
    <location>
        <begin position="86"/>
        <end position="97"/>
    </location>
</feature>
<dbReference type="InterPro" id="IPR050817">
    <property type="entry name" value="DjlA_DnaK_co-chaperone"/>
</dbReference>
<dbReference type="Proteomes" id="UP000632659">
    <property type="component" value="Unassembled WGS sequence"/>
</dbReference>
<dbReference type="PANTHER" id="PTHR24074">
    <property type="entry name" value="CO-CHAPERONE PROTEIN DJLA"/>
    <property type="match status" value="1"/>
</dbReference>
<accession>A0A8J6TYG3</accession>
<keyword evidence="1" id="KW-0235">DNA replication</keyword>
<dbReference type="InterPro" id="IPR011990">
    <property type="entry name" value="TPR-like_helical_dom_sf"/>
</dbReference>
<dbReference type="PROSITE" id="PS50076">
    <property type="entry name" value="DNAJ_2"/>
    <property type="match status" value="1"/>
</dbReference>
<feature type="domain" description="J" evidence="4">
    <location>
        <begin position="3"/>
        <end position="84"/>
    </location>
</feature>
<keyword evidence="2" id="KW-0802">TPR repeat</keyword>
<dbReference type="InterPro" id="IPR019734">
    <property type="entry name" value="TPR_rpt"/>
</dbReference>
<dbReference type="GO" id="GO:0006260">
    <property type="term" value="P:DNA replication"/>
    <property type="evidence" value="ECO:0007669"/>
    <property type="project" value="UniProtKB-KW"/>
</dbReference>
<sequence>MTNPYDVLGINSSASDDEVKEAYRNLVTKYHPDSYAESPLKDVAVQKKKEIDEAFELIMNERRLHGPVKGQTVDASATSHDSYQASGGDSSSSSNNLGDIRRMIQQNRLVEAEELLDGVPANMRDGEWYFLKGSIYFSRGWLEDAANHFSSACRLNPNNPEYRAAMNRIMWQKQGNFGNGYNNNPNPYRTTQNAGGCSACDMCSGLICADCCCECMGGDLISCC</sequence>
<organism evidence="5 6">
    <name type="scientific">Massiliimalia timonensis</name>
    <dbReference type="NCBI Taxonomy" id="1987501"/>
    <lineage>
        <taxon>Bacteria</taxon>
        <taxon>Bacillati</taxon>
        <taxon>Bacillota</taxon>
        <taxon>Clostridia</taxon>
        <taxon>Eubacteriales</taxon>
        <taxon>Oscillospiraceae</taxon>
        <taxon>Massiliimalia</taxon>
    </lineage>
</organism>
<gene>
    <name evidence="5" type="ORF">H8702_01555</name>
</gene>
<feature type="compositionally biased region" description="Polar residues" evidence="3">
    <location>
        <begin position="73"/>
        <end position="85"/>
    </location>
</feature>
<dbReference type="RefSeq" id="WP_154824659.1">
    <property type="nucleotide sequence ID" value="NZ_JACRTL010000001.1"/>
</dbReference>
<dbReference type="SUPFAM" id="SSF48452">
    <property type="entry name" value="TPR-like"/>
    <property type="match status" value="1"/>
</dbReference>
<comment type="caution">
    <text evidence="5">The sequence shown here is derived from an EMBL/GenBank/DDBJ whole genome shotgun (WGS) entry which is preliminary data.</text>
</comment>
<evidence type="ECO:0000256" key="3">
    <source>
        <dbReference type="SAM" id="MobiDB-lite"/>
    </source>
</evidence>
<dbReference type="AlphaFoldDB" id="A0A8J6TYG3"/>
<proteinExistence type="predicted"/>
<dbReference type="Gene3D" id="1.10.287.110">
    <property type="entry name" value="DnaJ domain"/>
    <property type="match status" value="1"/>
</dbReference>
<dbReference type="EMBL" id="JACRTL010000001">
    <property type="protein sequence ID" value="MBC8609807.1"/>
    <property type="molecule type" value="Genomic_DNA"/>
</dbReference>
<reference evidence="5" key="1">
    <citation type="submission" date="2020-08" db="EMBL/GenBank/DDBJ databases">
        <title>Genome public.</title>
        <authorList>
            <person name="Liu C."/>
            <person name="Sun Q."/>
        </authorList>
    </citation>
    <scope>NUCLEOTIDE SEQUENCE</scope>
    <source>
        <strain evidence="5">NSJ-15</strain>
    </source>
</reference>
<dbReference type="SUPFAM" id="SSF46565">
    <property type="entry name" value="Chaperone J-domain"/>
    <property type="match status" value="1"/>
</dbReference>
<evidence type="ECO:0000313" key="5">
    <source>
        <dbReference type="EMBL" id="MBC8609807.1"/>
    </source>
</evidence>
<evidence type="ECO:0000256" key="2">
    <source>
        <dbReference type="PROSITE-ProRule" id="PRU00339"/>
    </source>
</evidence>
<dbReference type="Pfam" id="PF00226">
    <property type="entry name" value="DnaJ"/>
    <property type="match status" value="1"/>
</dbReference>
<dbReference type="Pfam" id="PF13414">
    <property type="entry name" value="TPR_11"/>
    <property type="match status" value="1"/>
</dbReference>
<feature type="repeat" description="TPR" evidence="2">
    <location>
        <begin position="126"/>
        <end position="159"/>
    </location>
</feature>
<evidence type="ECO:0000256" key="1">
    <source>
        <dbReference type="ARBA" id="ARBA00022705"/>
    </source>
</evidence>
<dbReference type="PRINTS" id="PR00625">
    <property type="entry name" value="JDOMAIN"/>
</dbReference>
<dbReference type="InterPro" id="IPR001623">
    <property type="entry name" value="DnaJ_domain"/>
</dbReference>
<evidence type="ECO:0000259" key="4">
    <source>
        <dbReference type="PROSITE" id="PS50076"/>
    </source>
</evidence>
<evidence type="ECO:0000313" key="6">
    <source>
        <dbReference type="Proteomes" id="UP000632659"/>
    </source>
</evidence>
<dbReference type="Gene3D" id="1.25.40.10">
    <property type="entry name" value="Tetratricopeptide repeat domain"/>
    <property type="match status" value="1"/>
</dbReference>
<dbReference type="SMART" id="SM00271">
    <property type="entry name" value="DnaJ"/>
    <property type="match status" value="1"/>
</dbReference>
<protein>
    <submittedName>
        <fullName evidence="5">DnaJ domain-containing protein</fullName>
    </submittedName>
</protein>
<keyword evidence="6" id="KW-1185">Reference proteome</keyword>
<dbReference type="PROSITE" id="PS50005">
    <property type="entry name" value="TPR"/>
    <property type="match status" value="1"/>
</dbReference>
<dbReference type="CDD" id="cd06257">
    <property type="entry name" value="DnaJ"/>
    <property type="match status" value="1"/>
</dbReference>